<gene>
    <name evidence="1" type="ORF">NA56DRAFT_692669</name>
</gene>
<proteinExistence type="predicted"/>
<dbReference type="PANTHER" id="PTHR38797:SF4">
    <property type="entry name" value="NUCLEAR PORE COMPLEX PROTEIN NUP85"/>
    <property type="match status" value="1"/>
</dbReference>
<dbReference type="InterPro" id="IPR022085">
    <property type="entry name" value="OpdG"/>
</dbReference>
<dbReference type="InterPro" id="IPR053204">
    <property type="entry name" value="Oxopyrrolidines_Biosynth-assoc"/>
</dbReference>
<protein>
    <submittedName>
        <fullName evidence="1">Uncharacterized protein</fullName>
    </submittedName>
</protein>
<dbReference type="Pfam" id="PF12311">
    <property type="entry name" value="DUF3632"/>
    <property type="match status" value="1"/>
</dbReference>
<dbReference type="Proteomes" id="UP000235672">
    <property type="component" value="Unassembled WGS sequence"/>
</dbReference>
<name>A0A2J6PQN9_9HELO</name>
<dbReference type="STRING" id="1745343.A0A2J6PQN9"/>
<dbReference type="EMBL" id="KZ613506">
    <property type="protein sequence ID" value="PMD16347.1"/>
    <property type="molecule type" value="Genomic_DNA"/>
</dbReference>
<dbReference type="AlphaFoldDB" id="A0A2J6PQN9"/>
<reference evidence="1 2" key="1">
    <citation type="submission" date="2016-05" db="EMBL/GenBank/DDBJ databases">
        <title>A degradative enzymes factory behind the ericoid mycorrhizal symbiosis.</title>
        <authorList>
            <consortium name="DOE Joint Genome Institute"/>
            <person name="Martino E."/>
            <person name="Morin E."/>
            <person name="Grelet G."/>
            <person name="Kuo A."/>
            <person name="Kohler A."/>
            <person name="Daghino S."/>
            <person name="Barry K."/>
            <person name="Choi C."/>
            <person name="Cichocki N."/>
            <person name="Clum A."/>
            <person name="Copeland A."/>
            <person name="Hainaut M."/>
            <person name="Haridas S."/>
            <person name="Labutti K."/>
            <person name="Lindquist E."/>
            <person name="Lipzen A."/>
            <person name="Khouja H.-R."/>
            <person name="Murat C."/>
            <person name="Ohm R."/>
            <person name="Olson A."/>
            <person name="Spatafora J."/>
            <person name="Veneault-Fourrey C."/>
            <person name="Henrissat B."/>
            <person name="Grigoriev I."/>
            <person name="Martin F."/>
            <person name="Perotto S."/>
        </authorList>
    </citation>
    <scope>NUCLEOTIDE SEQUENCE [LARGE SCALE GENOMIC DNA]</scope>
    <source>
        <strain evidence="1 2">UAMH 7357</strain>
    </source>
</reference>
<organism evidence="1 2">
    <name type="scientific">Hyaloscypha hepaticicola</name>
    <dbReference type="NCBI Taxonomy" id="2082293"/>
    <lineage>
        <taxon>Eukaryota</taxon>
        <taxon>Fungi</taxon>
        <taxon>Dikarya</taxon>
        <taxon>Ascomycota</taxon>
        <taxon>Pezizomycotina</taxon>
        <taxon>Leotiomycetes</taxon>
        <taxon>Helotiales</taxon>
        <taxon>Hyaloscyphaceae</taxon>
        <taxon>Hyaloscypha</taxon>
    </lineage>
</organism>
<evidence type="ECO:0000313" key="1">
    <source>
        <dbReference type="EMBL" id="PMD16347.1"/>
    </source>
</evidence>
<accession>A0A2J6PQN9</accession>
<dbReference type="OrthoDB" id="3350591at2759"/>
<keyword evidence="2" id="KW-1185">Reference proteome</keyword>
<dbReference type="PANTHER" id="PTHR38797">
    <property type="entry name" value="NUCLEAR PORE COMPLEX PROTEIN NUP85-RELATED"/>
    <property type="match status" value="1"/>
</dbReference>
<evidence type="ECO:0000313" key="2">
    <source>
        <dbReference type="Proteomes" id="UP000235672"/>
    </source>
</evidence>
<sequence length="265" mass="29574">MSFEPLDFEPIKNDERSVLSTDTELAILKLFDTAINSSSSSDIDEKAKRFVTNLVAFASEKKSGIDQDDDAVSATWEVLINAASCIPYRHYGQDILVKIVSLLGAAGDQWKDYPGFGIAMRENWNRNEWLSVNSSFVRLGDRSLSFGLWELRDGLECVKAERKPAPEAVIDTRILVATEWIIHGGRVLLRESLLNGLSSERTSGNPLGAGPLFAGARGFNFERWGFWKSRFGELRKTAVESWQKPIDEAVEKMTALEVELLMPGV</sequence>